<evidence type="ECO:0000313" key="2">
    <source>
        <dbReference type="EMBL" id="KAA8491734.1"/>
    </source>
</evidence>
<proteinExistence type="predicted"/>
<name>A0A5J4YM02_PORPP</name>
<dbReference type="AlphaFoldDB" id="A0A5J4YM02"/>
<gene>
    <name evidence="2" type="ORF">FVE85_9781</name>
</gene>
<dbReference type="Proteomes" id="UP000324585">
    <property type="component" value="Unassembled WGS sequence"/>
</dbReference>
<feature type="region of interest" description="Disordered" evidence="1">
    <location>
        <begin position="38"/>
        <end position="101"/>
    </location>
</feature>
<accession>A0A5J4YM02</accession>
<keyword evidence="3" id="KW-1185">Reference proteome</keyword>
<comment type="caution">
    <text evidence="2">The sequence shown here is derived from an EMBL/GenBank/DDBJ whole genome shotgun (WGS) entry which is preliminary data.</text>
</comment>
<sequence>MRQLGLVQAAATVRAFVPIQPTRRQAGLAVQLGHKRIDDRSRGSEARNLFAANGRRASDSGVPLGQRIRQKAASLAGAAGSERTPLKPKPGTGRRTPRLRNSAPRHFLRRRCWRRHTAGSGTSTCSPCRKTRCATTPTQIPTLLSALDRMFVDVEMEDIELFFDHWEVTSSFIVSYFFIEEPVWYARLAKRVTINGPLSRKERTKSKSEIGRMLQTLRVTFDSELVYLPPSEALRLLREKINKAVSALLSYLTLELKLLPDLIEKYVPVSEKDAMEEEIFAAWFNGTDECYAVMAVKWLKDPGQRKFFEKKHIDKKKRKKEYLVKVQHFEEHHAALVREVNERSKRVVVDMLQGENETGELVPEFYKAEVDDHFEKEWEWVDGTEVDQELVQQSGVVEAAEDPATAVAH</sequence>
<dbReference type="EMBL" id="VRMN01000012">
    <property type="protein sequence ID" value="KAA8491734.1"/>
    <property type="molecule type" value="Genomic_DNA"/>
</dbReference>
<evidence type="ECO:0000313" key="3">
    <source>
        <dbReference type="Proteomes" id="UP000324585"/>
    </source>
</evidence>
<protein>
    <submittedName>
        <fullName evidence="2">Uncharacterized protein</fullName>
    </submittedName>
</protein>
<organism evidence="2 3">
    <name type="scientific">Porphyridium purpureum</name>
    <name type="common">Red alga</name>
    <name type="synonym">Porphyridium cruentum</name>
    <dbReference type="NCBI Taxonomy" id="35688"/>
    <lineage>
        <taxon>Eukaryota</taxon>
        <taxon>Rhodophyta</taxon>
        <taxon>Bangiophyceae</taxon>
        <taxon>Porphyridiales</taxon>
        <taxon>Porphyridiaceae</taxon>
        <taxon>Porphyridium</taxon>
    </lineage>
</organism>
<evidence type="ECO:0000256" key="1">
    <source>
        <dbReference type="SAM" id="MobiDB-lite"/>
    </source>
</evidence>
<reference evidence="3" key="1">
    <citation type="journal article" date="2019" name="Nat. Commun.">
        <title>Expansion of phycobilisome linker gene families in mesophilic red algae.</title>
        <authorList>
            <person name="Lee J."/>
            <person name="Kim D."/>
            <person name="Bhattacharya D."/>
            <person name="Yoon H.S."/>
        </authorList>
    </citation>
    <scope>NUCLEOTIDE SEQUENCE [LARGE SCALE GENOMIC DNA]</scope>
    <source>
        <strain evidence="3">CCMP 1328</strain>
    </source>
</reference>